<evidence type="ECO:0000313" key="2">
    <source>
        <dbReference type="EMBL" id="EOI58274.1"/>
    </source>
</evidence>
<keyword evidence="5" id="KW-1185">Reference proteome</keyword>
<name>R2XTJ9_9ENTE</name>
<feature type="transmembrane region" description="Helical" evidence="1">
    <location>
        <begin position="12"/>
        <end position="36"/>
    </location>
</feature>
<protein>
    <submittedName>
        <fullName evidence="2">Uncharacterized protein</fullName>
    </submittedName>
</protein>
<evidence type="ECO:0000313" key="5">
    <source>
        <dbReference type="Proteomes" id="UP000014160"/>
    </source>
</evidence>
<feature type="transmembrane region" description="Helical" evidence="1">
    <location>
        <begin position="48"/>
        <end position="65"/>
    </location>
</feature>
<dbReference type="Proteomes" id="UP000014160">
    <property type="component" value="Unassembled WGS sequence"/>
</dbReference>
<dbReference type="AlphaFoldDB" id="R2XTJ9"/>
<reference evidence="2 4" key="1">
    <citation type="submission" date="2013-02" db="EMBL/GenBank/DDBJ databases">
        <title>The Genome Sequence of Enterococcus gilvus ATCC BAA-350.</title>
        <authorList>
            <consortium name="The Broad Institute Genome Sequencing Platform"/>
            <consortium name="The Broad Institute Genome Sequencing Center for Infectious Disease"/>
            <person name="Earl A.M."/>
            <person name="Gilmore M.S."/>
            <person name="Lebreton F."/>
            <person name="Walker B."/>
            <person name="Young S.K."/>
            <person name="Zeng Q."/>
            <person name="Gargeya S."/>
            <person name="Fitzgerald M."/>
            <person name="Haas B."/>
            <person name="Abouelleil A."/>
            <person name="Alvarado L."/>
            <person name="Arachchi H.M."/>
            <person name="Berlin A.M."/>
            <person name="Chapman S.B."/>
            <person name="Dewar J."/>
            <person name="Goldberg J."/>
            <person name="Griggs A."/>
            <person name="Gujja S."/>
            <person name="Hansen M."/>
            <person name="Howarth C."/>
            <person name="Imamovic A."/>
            <person name="Larimer J."/>
            <person name="McCowan C."/>
            <person name="Murphy C."/>
            <person name="Neiman D."/>
            <person name="Pearson M."/>
            <person name="Priest M."/>
            <person name="Roberts A."/>
            <person name="Saif S."/>
            <person name="Shea T."/>
            <person name="Sisk P."/>
            <person name="Sykes S."/>
            <person name="Wortman J."/>
            <person name="Nusbaum C."/>
            <person name="Birren B."/>
        </authorList>
    </citation>
    <scope>NUCLEOTIDE SEQUENCE [LARGE SCALE GENOMIC DNA]</scope>
    <source>
        <strain evidence="2 4">ATCC BAA-350</strain>
    </source>
</reference>
<gene>
    <name evidence="3" type="ORF">I592_03102</name>
    <name evidence="2" type="ORF">UKC_00346</name>
</gene>
<reference evidence="3 5" key="2">
    <citation type="submission" date="2013-03" db="EMBL/GenBank/DDBJ databases">
        <title>The Genome Sequence of Enterococcus gilvus ATCC BAA-350 (PacBio/Illumina hybrid assembly).</title>
        <authorList>
            <consortium name="The Broad Institute Genomics Platform"/>
            <consortium name="The Broad Institute Genome Sequencing Center for Infectious Disease"/>
            <person name="Earl A."/>
            <person name="Russ C."/>
            <person name="Gilmore M."/>
            <person name="Surin D."/>
            <person name="Walker B."/>
            <person name="Young S."/>
            <person name="Zeng Q."/>
            <person name="Gargeya S."/>
            <person name="Fitzgerald M."/>
            <person name="Haas B."/>
            <person name="Abouelleil A."/>
            <person name="Allen A.W."/>
            <person name="Alvarado L."/>
            <person name="Arachchi H.M."/>
            <person name="Berlin A.M."/>
            <person name="Chapman S.B."/>
            <person name="Gainer-Dewar J."/>
            <person name="Goldberg J."/>
            <person name="Griggs A."/>
            <person name="Gujja S."/>
            <person name="Hansen M."/>
            <person name="Howarth C."/>
            <person name="Imamovic A."/>
            <person name="Ireland A."/>
            <person name="Larimer J."/>
            <person name="McCowan C."/>
            <person name="Murphy C."/>
            <person name="Pearson M."/>
            <person name="Poon T.W."/>
            <person name="Priest M."/>
            <person name="Roberts A."/>
            <person name="Saif S."/>
            <person name="Shea T."/>
            <person name="Sisk P."/>
            <person name="Sykes S."/>
            <person name="Wortman J."/>
            <person name="Nusbaum C."/>
            <person name="Birren B."/>
        </authorList>
    </citation>
    <scope>NUCLEOTIDE SEQUENCE [LARGE SCALE GENOMIC DNA]</scope>
    <source>
        <strain evidence="3 5">ATCC BAA-350</strain>
    </source>
</reference>
<dbReference type="Proteomes" id="UP000013750">
    <property type="component" value="Unassembled WGS sequence"/>
</dbReference>
<accession>R2XTJ9</accession>
<dbReference type="EMBL" id="AJDQ01000003">
    <property type="protein sequence ID" value="EOI58274.1"/>
    <property type="molecule type" value="Genomic_DNA"/>
</dbReference>
<dbReference type="HOGENOM" id="CLU_1852068_0_0_9"/>
<dbReference type="EMBL" id="ASWH01000002">
    <property type="protein sequence ID" value="EOW78964.1"/>
    <property type="molecule type" value="Genomic_DNA"/>
</dbReference>
<dbReference type="RefSeq" id="WP_010778797.1">
    <property type="nucleotide sequence ID" value="NZ_ASWH01000002.1"/>
</dbReference>
<sequence length="138" mass="16614">MYHALNKKFIRYILEIMLAAIFISGLFFLFFMGFTYHFHPSSHECSRLFYRSFDIVPAIVIGAPFRRKHYFNGAIREGLSLLELDIDALAEAQREKPIYFVKWRKIHVKRKYQKAVLHEIERRISQQDCHKILSKRYE</sequence>
<proteinExistence type="predicted"/>
<evidence type="ECO:0000313" key="3">
    <source>
        <dbReference type="EMBL" id="EOW78964.1"/>
    </source>
</evidence>
<keyword evidence="1" id="KW-0472">Membrane</keyword>
<keyword evidence="1" id="KW-1133">Transmembrane helix</keyword>
<evidence type="ECO:0000256" key="1">
    <source>
        <dbReference type="SAM" id="Phobius"/>
    </source>
</evidence>
<keyword evidence="1" id="KW-0812">Transmembrane</keyword>
<organism evidence="2 4">
    <name type="scientific">Enterococcus gilvus ATCC BAA-350</name>
    <dbReference type="NCBI Taxonomy" id="1158614"/>
    <lineage>
        <taxon>Bacteria</taxon>
        <taxon>Bacillati</taxon>
        <taxon>Bacillota</taxon>
        <taxon>Bacilli</taxon>
        <taxon>Lactobacillales</taxon>
        <taxon>Enterococcaceae</taxon>
        <taxon>Enterococcus</taxon>
    </lineage>
</organism>
<comment type="caution">
    <text evidence="2">The sequence shown here is derived from an EMBL/GenBank/DDBJ whole genome shotgun (WGS) entry which is preliminary data.</text>
</comment>
<evidence type="ECO:0000313" key="4">
    <source>
        <dbReference type="Proteomes" id="UP000013750"/>
    </source>
</evidence>
<dbReference type="PATRIC" id="fig|1158614.3.peg.339"/>